<dbReference type="AlphaFoldDB" id="A0A0C9TJX2"/>
<evidence type="ECO:0000313" key="2">
    <source>
        <dbReference type="Proteomes" id="UP000054279"/>
    </source>
</evidence>
<keyword evidence="2" id="KW-1185">Reference proteome</keyword>
<dbReference type="HOGENOM" id="CLU_1147805_0_0_1"/>
<dbReference type="Proteomes" id="UP000054279">
    <property type="component" value="Unassembled WGS sequence"/>
</dbReference>
<organism evidence="1 2">
    <name type="scientific">Sphaerobolus stellatus (strain SS14)</name>
    <dbReference type="NCBI Taxonomy" id="990650"/>
    <lineage>
        <taxon>Eukaryota</taxon>
        <taxon>Fungi</taxon>
        <taxon>Dikarya</taxon>
        <taxon>Basidiomycota</taxon>
        <taxon>Agaricomycotina</taxon>
        <taxon>Agaricomycetes</taxon>
        <taxon>Phallomycetidae</taxon>
        <taxon>Geastrales</taxon>
        <taxon>Sphaerobolaceae</taxon>
        <taxon>Sphaerobolus</taxon>
    </lineage>
</organism>
<gene>
    <name evidence="1" type="ORF">M422DRAFT_268539</name>
</gene>
<reference evidence="1 2" key="1">
    <citation type="submission" date="2014-06" db="EMBL/GenBank/DDBJ databases">
        <title>Evolutionary Origins and Diversification of the Mycorrhizal Mutualists.</title>
        <authorList>
            <consortium name="DOE Joint Genome Institute"/>
            <consortium name="Mycorrhizal Genomics Consortium"/>
            <person name="Kohler A."/>
            <person name="Kuo A."/>
            <person name="Nagy L.G."/>
            <person name="Floudas D."/>
            <person name="Copeland A."/>
            <person name="Barry K.W."/>
            <person name="Cichocki N."/>
            <person name="Veneault-Fourrey C."/>
            <person name="LaButti K."/>
            <person name="Lindquist E.A."/>
            <person name="Lipzen A."/>
            <person name="Lundell T."/>
            <person name="Morin E."/>
            <person name="Murat C."/>
            <person name="Riley R."/>
            <person name="Ohm R."/>
            <person name="Sun H."/>
            <person name="Tunlid A."/>
            <person name="Henrissat B."/>
            <person name="Grigoriev I.V."/>
            <person name="Hibbett D.S."/>
            <person name="Martin F."/>
        </authorList>
    </citation>
    <scope>NUCLEOTIDE SEQUENCE [LARGE SCALE GENOMIC DNA]</scope>
    <source>
        <strain evidence="1 2">SS14</strain>
    </source>
</reference>
<name>A0A0C9TJX2_SPHS4</name>
<sequence>MSSEVTYIVPENSSPGTALIHSIAMLQHTQIVTSSGGHSLLAIAEFPLGYDDKKEIHTVLAVVQYKGPSNKTYPPSNSFCYICSKTASITHTTALPQDVEQDMIDFVIDAFFMHRLNGKQIPHAPFVTVVATSGQVDGDRQFYLDVLQPPHLYIMVLSREQQRERNRRHQQDEAYQQQARLIARQHHERRRQTQVHQNLDASEIESDSAIETDEDICTQNNNTPWWIAFKQTDVSSPKERPT</sequence>
<proteinExistence type="predicted"/>
<dbReference type="EMBL" id="KN837271">
    <property type="protein sequence ID" value="KIJ29973.1"/>
    <property type="molecule type" value="Genomic_DNA"/>
</dbReference>
<accession>A0A0C9TJX2</accession>
<protein>
    <submittedName>
        <fullName evidence="1">Uncharacterized protein</fullName>
    </submittedName>
</protein>
<evidence type="ECO:0000313" key="1">
    <source>
        <dbReference type="EMBL" id="KIJ29973.1"/>
    </source>
</evidence>